<reference evidence="12 13" key="1">
    <citation type="journal article" date="2019" name="PLoS Pathog.">
        <title>Genome sequence of the bovine parasite Schistosoma bovis Tanzania.</title>
        <authorList>
            <person name="Oey H."/>
            <person name="Zakrzewski M."/>
            <person name="Gobert G."/>
            <person name="Gravermann K."/>
            <person name="Stoye J."/>
            <person name="Jones M."/>
            <person name="Mcmanus D."/>
            <person name="Krause L."/>
        </authorList>
    </citation>
    <scope>NUCLEOTIDE SEQUENCE [LARGE SCALE GENOMIC DNA]</scope>
    <source>
        <strain evidence="12 13">TAN1997</strain>
    </source>
</reference>
<gene>
    <name evidence="12" type="ORF">DC041_0001661</name>
</gene>
<dbReference type="EMBL" id="QMKO01001516">
    <property type="protein sequence ID" value="RTG89242.1"/>
    <property type="molecule type" value="Genomic_DNA"/>
</dbReference>
<comment type="subcellular location">
    <subcellularLocation>
        <location evidence="1">Nucleus</location>
    </subcellularLocation>
</comment>
<dbReference type="Pfam" id="PF00439">
    <property type="entry name" value="Bromodomain"/>
    <property type="match status" value="4"/>
</dbReference>
<evidence type="ECO:0000256" key="5">
    <source>
        <dbReference type="ARBA" id="ARBA00023117"/>
    </source>
</evidence>
<feature type="region of interest" description="Disordered" evidence="9">
    <location>
        <begin position="388"/>
        <end position="461"/>
    </location>
</feature>
<evidence type="ECO:0000256" key="6">
    <source>
        <dbReference type="ARBA" id="ARBA00023163"/>
    </source>
</evidence>
<feature type="compositionally biased region" description="Basic residues" evidence="9">
    <location>
        <begin position="411"/>
        <end position="420"/>
    </location>
</feature>
<evidence type="ECO:0000313" key="13">
    <source>
        <dbReference type="Proteomes" id="UP000290809"/>
    </source>
</evidence>
<evidence type="ECO:0000256" key="1">
    <source>
        <dbReference type="ARBA" id="ARBA00004123"/>
    </source>
</evidence>
<dbReference type="PANTHER" id="PTHR16062:SF22">
    <property type="entry name" value="HISTONE-LYSINE N-METHYLTRANSFERASE ASH1L"/>
    <property type="match status" value="1"/>
</dbReference>
<evidence type="ECO:0000256" key="2">
    <source>
        <dbReference type="ARBA" id="ARBA00022737"/>
    </source>
</evidence>
<feature type="compositionally biased region" description="Basic and acidic residues" evidence="9">
    <location>
        <begin position="422"/>
        <end position="433"/>
    </location>
</feature>
<dbReference type="InterPro" id="IPR037382">
    <property type="entry name" value="Rsc/polybromo"/>
</dbReference>
<feature type="region of interest" description="Disordered" evidence="9">
    <location>
        <begin position="183"/>
        <end position="202"/>
    </location>
</feature>
<protein>
    <submittedName>
        <fullName evidence="12">Protein polybromo-1</fullName>
    </submittedName>
</protein>
<dbReference type="GO" id="GO:0016586">
    <property type="term" value="C:RSC-type complex"/>
    <property type="evidence" value="ECO:0007669"/>
    <property type="project" value="InterPro"/>
</dbReference>
<evidence type="ECO:0000256" key="8">
    <source>
        <dbReference type="PROSITE-ProRule" id="PRU00035"/>
    </source>
</evidence>
<keyword evidence="2" id="KW-0677">Repeat</keyword>
<evidence type="ECO:0000256" key="7">
    <source>
        <dbReference type="ARBA" id="ARBA00023242"/>
    </source>
</evidence>
<dbReference type="InterPro" id="IPR036427">
    <property type="entry name" value="Bromodomain-like_sf"/>
</dbReference>
<evidence type="ECO:0000256" key="9">
    <source>
        <dbReference type="SAM" id="MobiDB-lite"/>
    </source>
</evidence>
<dbReference type="PROSITE" id="PS50014">
    <property type="entry name" value="BROMODOMAIN_2"/>
    <property type="match status" value="4"/>
</dbReference>
<feature type="compositionally biased region" description="Basic and acidic residues" evidence="9">
    <location>
        <begin position="329"/>
        <end position="342"/>
    </location>
</feature>
<comment type="caution">
    <text evidence="12">The sequence shown here is derived from an EMBL/GenBank/DDBJ whole genome shotgun (WGS) entry which is preliminary data.</text>
</comment>
<dbReference type="Pfam" id="PF01426">
    <property type="entry name" value="BAH"/>
    <property type="match status" value="2"/>
</dbReference>
<feature type="compositionally biased region" description="Low complexity" evidence="9">
    <location>
        <begin position="400"/>
        <end position="410"/>
    </location>
</feature>
<dbReference type="InterPro" id="IPR001025">
    <property type="entry name" value="BAH_dom"/>
</dbReference>
<feature type="compositionally biased region" description="Polar residues" evidence="9">
    <location>
        <begin position="7"/>
        <end position="28"/>
    </location>
</feature>
<keyword evidence="3" id="KW-0156">Chromatin regulator</keyword>
<dbReference type="PROSITE" id="PS00633">
    <property type="entry name" value="BROMODOMAIN_1"/>
    <property type="match status" value="1"/>
</dbReference>
<dbReference type="Gene3D" id="1.20.920.10">
    <property type="entry name" value="Bromodomain-like"/>
    <property type="match status" value="5"/>
</dbReference>
<keyword evidence="7" id="KW-0539">Nucleus</keyword>
<dbReference type="PANTHER" id="PTHR16062">
    <property type="entry name" value="SWI/SNF-RELATED"/>
    <property type="match status" value="1"/>
</dbReference>
<keyword evidence="6" id="KW-0804">Transcription</keyword>
<keyword evidence="13" id="KW-1185">Reference proteome</keyword>
<feature type="domain" description="BAH" evidence="11">
    <location>
        <begin position="1297"/>
        <end position="1417"/>
    </location>
</feature>
<accession>A0A430QNJ6</accession>
<feature type="domain" description="Bromo" evidence="10">
    <location>
        <begin position="764"/>
        <end position="834"/>
    </location>
</feature>
<feature type="domain" description="Bromo" evidence="10">
    <location>
        <begin position="245"/>
        <end position="315"/>
    </location>
</feature>
<dbReference type="InterPro" id="IPR001487">
    <property type="entry name" value="Bromodomain"/>
</dbReference>
<dbReference type="GO" id="GO:0003682">
    <property type="term" value="F:chromatin binding"/>
    <property type="evidence" value="ECO:0007669"/>
    <property type="project" value="InterPro"/>
</dbReference>
<dbReference type="InterPro" id="IPR043151">
    <property type="entry name" value="BAH_sf"/>
</dbReference>
<dbReference type="GO" id="GO:0006338">
    <property type="term" value="P:chromatin remodeling"/>
    <property type="evidence" value="ECO:0007669"/>
    <property type="project" value="InterPro"/>
</dbReference>
<keyword evidence="4" id="KW-0805">Transcription regulation</keyword>
<feature type="region of interest" description="Disordered" evidence="9">
    <location>
        <begin position="329"/>
        <end position="348"/>
    </location>
</feature>
<feature type="compositionally biased region" description="Polar residues" evidence="9">
    <location>
        <begin position="441"/>
        <end position="451"/>
    </location>
</feature>
<evidence type="ECO:0000259" key="11">
    <source>
        <dbReference type="PROSITE" id="PS51038"/>
    </source>
</evidence>
<dbReference type="SMART" id="SM00297">
    <property type="entry name" value="BROMO"/>
    <property type="match status" value="4"/>
</dbReference>
<dbReference type="SMART" id="SM00439">
    <property type="entry name" value="BAH"/>
    <property type="match status" value="2"/>
</dbReference>
<proteinExistence type="predicted"/>
<feature type="domain" description="Bromo" evidence="10">
    <location>
        <begin position="575"/>
        <end position="673"/>
    </location>
</feature>
<dbReference type="GO" id="GO:0006368">
    <property type="term" value="P:transcription elongation by RNA polymerase II"/>
    <property type="evidence" value="ECO:0007669"/>
    <property type="project" value="TreeGrafter"/>
</dbReference>
<evidence type="ECO:0000259" key="10">
    <source>
        <dbReference type="PROSITE" id="PS50014"/>
    </source>
</evidence>
<keyword evidence="5 8" id="KW-0103">Bromodomain</keyword>
<name>A0A430QNJ6_SCHBO</name>
<evidence type="ECO:0000256" key="3">
    <source>
        <dbReference type="ARBA" id="ARBA00022853"/>
    </source>
</evidence>
<dbReference type="Proteomes" id="UP000290809">
    <property type="component" value="Unassembled WGS sequence"/>
</dbReference>
<dbReference type="SUPFAM" id="SSF47370">
    <property type="entry name" value="Bromodomain"/>
    <property type="match status" value="4"/>
</dbReference>
<feature type="region of interest" description="Disordered" evidence="9">
    <location>
        <begin position="1"/>
        <end position="30"/>
    </location>
</feature>
<feature type="domain" description="BAH" evidence="11">
    <location>
        <begin position="1065"/>
        <end position="1218"/>
    </location>
</feature>
<sequence length="1517" mass="171099">MPKRNNPESPTDSVTGVSGDESQSSSVTTRKRCRLANASQLDLCQELFDRIRAYRGEDGSLSETFMRLPTRRSNPDYYEAVREPMDLARIQAKIKACEYESVDQMATDVNLIVANTKAFYPASTTEFAKAVELQDVFDHERQVLQSITTKSTDSTTSSTSSSVAQCFYYSVLVTDRRATRRRPFVTEERDEEEAETLSIAASDDSRIAPSEVSTINLTSSQPSSTQLDNPYELLFASIAKYVGENDRPLAPTFTHLPSRELYPVYYVVIKEPIDLRMIARRISSGKYNSMDELERDFLLLARNAKTFNEPKSVIYQDAATLARILKGKRSEAEHPPVRTNRERGKRASRLNYIPHEVVEQFASMPDLSDPPDSSSQIDECTEAAFELSGDDEDTRATGTSQSCSSVASISIKRKRGRPRRNPYPEDTIKRSPSREPLSPASMHSQYSTSATGELGGTNLPHSCASRAHRRLQEKLLQVVLDALNEDGQPMSTPFFRLPSRRCLNIKPDNPDTVPFSPNGNNLTVSSTTLSEGINYPQYDQTPLRRSGHQLVTGEEATLKRLQNLYKTVYYFRANDGHYPRDTFVSLPSRDVHPDYYQVISNPIDLTMIKHKMDEGKRIIKSHNRYSNFTEISFIFSFIPAYLSQYSSHDEMVLDLQLMFNNACNYNEEGSSVYNDAKLLDSIVKKRLRTFVSYNGNVNRPITSRSSLTTEPLTQQLDGSNIQSHASLVNTVPAVHHQQSGQPTCSLLQRVMLELFQAVREYQINGRVLSNPFMRLPTRNELPTYYEFIKKPIELQSVAKQLVQMKYTDFEEFAGELFLMFDNACRFNEPDSQIYADTLILHRVCLAKRSLLLSAHQQSLSIPPCVAPDVSTGLRRLLTNLHNAMLTACDADGRGLVDSLIAGDGTESMLTSVTAARLAALHRAVAEGSYHRLDSLQSDWLGILARARIGEGSDQPAEVKNPCPTKQQRLDAAELAHRWVRLRDELCHRRSGTQTSPNNDSGSVLPSHVVLYSPALSYTEAALERDITEENANHKLPVYDDENGEETLNPLSDGECELKHFEARGQTYHVGDYVYVEPMRPNVTQCHIGRITRISRVEHSLSKIEEQIPNKEDQSKRENSCDNIESSVKVDHPYTINVRLSMYLRPAEAHPSRRRRLLAAEVFRTALGETVQINQIMGRCLVMHISQFIRYKPKNLEERDVFICESQFSITSQLFTKVRDWNIPLPTGIELEARPTPFVPTRLPPNEPLGNALEQVNNSLFVQMHYPLPQTLKSIVLEDLTETEGTVVYEQYVHENGFSVKLGDFLYVPSTNGSSERSIVRVDKLWKSCAQNAILFTGPWFVTSSSVDHLPTRLFYPKEVFLTGADHATHALASATGKCYVMRPCDYSQARPTEIPEHDIYMCDSKYFETEKVIRKLKKGLKKFQFTSNNIHEDEFYFFPQQIMPRKDASPLLAQASTEPLQNDQLNRPVSLAFTCALAAAAGTTTNMVAAPMISLPNLSPVDAAKQTDRIPTAYLLD</sequence>
<evidence type="ECO:0000313" key="12">
    <source>
        <dbReference type="EMBL" id="RTG89242.1"/>
    </source>
</evidence>
<dbReference type="STRING" id="6184.A0A430QNJ6"/>
<organism evidence="12 13">
    <name type="scientific">Schistosoma bovis</name>
    <name type="common">Blood fluke</name>
    <dbReference type="NCBI Taxonomy" id="6184"/>
    <lineage>
        <taxon>Eukaryota</taxon>
        <taxon>Metazoa</taxon>
        <taxon>Spiralia</taxon>
        <taxon>Lophotrochozoa</taxon>
        <taxon>Platyhelminthes</taxon>
        <taxon>Trematoda</taxon>
        <taxon>Digenea</taxon>
        <taxon>Strigeidida</taxon>
        <taxon>Schistosomatoidea</taxon>
        <taxon>Schistosomatidae</taxon>
        <taxon>Schistosoma</taxon>
    </lineage>
</organism>
<dbReference type="Gene3D" id="2.30.30.490">
    <property type="match status" value="2"/>
</dbReference>
<evidence type="ECO:0000256" key="4">
    <source>
        <dbReference type="ARBA" id="ARBA00023015"/>
    </source>
</evidence>
<dbReference type="PRINTS" id="PR00503">
    <property type="entry name" value="BROMODOMAIN"/>
</dbReference>
<dbReference type="InterPro" id="IPR018359">
    <property type="entry name" value="Bromodomain_CS"/>
</dbReference>
<dbReference type="PROSITE" id="PS51038">
    <property type="entry name" value="BAH"/>
    <property type="match status" value="2"/>
</dbReference>
<feature type="domain" description="Bromo" evidence="10">
    <location>
        <begin position="57"/>
        <end position="127"/>
    </location>
</feature>